<dbReference type="EMBL" id="JAUSUZ010000001">
    <property type="protein sequence ID" value="MDQ0369502.1"/>
    <property type="molecule type" value="Genomic_DNA"/>
</dbReference>
<dbReference type="RefSeq" id="WP_307244779.1">
    <property type="nucleotide sequence ID" value="NZ_JAUSUZ010000001.1"/>
</dbReference>
<dbReference type="AlphaFoldDB" id="A0AAE3W683"/>
<dbReference type="Proteomes" id="UP001240236">
    <property type="component" value="Unassembled WGS sequence"/>
</dbReference>
<comment type="caution">
    <text evidence="1">The sequence shown here is derived from an EMBL/GenBank/DDBJ whole genome shotgun (WGS) entry which is preliminary data.</text>
</comment>
<name>A0AAE3W683_9ACTN</name>
<proteinExistence type="predicted"/>
<accession>A0AAE3W683</accession>
<evidence type="ECO:0000313" key="2">
    <source>
        <dbReference type="Proteomes" id="UP001240236"/>
    </source>
</evidence>
<keyword evidence="2" id="KW-1185">Reference proteome</keyword>
<organism evidence="1 2">
    <name type="scientific">Catenuloplanes indicus</name>
    <dbReference type="NCBI Taxonomy" id="137267"/>
    <lineage>
        <taxon>Bacteria</taxon>
        <taxon>Bacillati</taxon>
        <taxon>Actinomycetota</taxon>
        <taxon>Actinomycetes</taxon>
        <taxon>Micromonosporales</taxon>
        <taxon>Micromonosporaceae</taxon>
        <taxon>Catenuloplanes</taxon>
    </lineage>
</organism>
<protein>
    <submittedName>
        <fullName evidence="1">Uncharacterized protein</fullName>
    </submittedName>
</protein>
<sequence>MEEVAAHSVAWWAELLATSEHFDAPYFLEELTTALSPRIANPLVRREVELAAATVNRHLLRPLDETLADDAEAARQRLRSTLNRVDSDSTRLTEAQAVDAAVAGDYPGAAAAAEPLLGAHPTLLLAMTALRLERFDTALAVNLLAAGRSPEEAIRYGSLVGRYAWWPKWLLEIGTRRAMDGTLDERVIAALDACAFAKLTAAQTHIARKLLSGDDRALRTAAEHLDTIGESTAAADLRGGDLTPVALAAKMMTL</sequence>
<evidence type="ECO:0000313" key="1">
    <source>
        <dbReference type="EMBL" id="MDQ0369502.1"/>
    </source>
</evidence>
<reference evidence="1 2" key="1">
    <citation type="submission" date="2023-07" db="EMBL/GenBank/DDBJ databases">
        <title>Sequencing the genomes of 1000 actinobacteria strains.</title>
        <authorList>
            <person name="Klenk H.-P."/>
        </authorList>
    </citation>
    <scope>NUCLEOTIDE SEQUENCE [LARGE SCALE GENOMIC DNA]</scope>
    <source>
        <strain evidence="1 2">DSM 44709</strain>
    </source>
</reference>
<gene>
    <name evidence="1" type="ORF">J2S42_006171</name>
</gene>